<dbReference type="Proteomes" id="UP001498398">
    <property type="component" value="Unassembled WGS sequence"/>
</dbReference>
<keyword evidence="4 5" id="KW-0472">Membrane</keyword>
<dbReference type="PANTHER" id="PTHR12714:SF9">
    <property type="entry name" value="PROTEIN-S-ISOPRENYLCYSTEINE O-METHYLTRANSFERASE"/>
    <property type="match status" value="1"/>
</dbReference>
<keyword evidence="5" id="KW-0949">S-adenosyl-L-methionine</keyword>
<name>A0ABR1ISB2_9AGAR</name>
<accession>A0ABR1ISB2</accession>
<comment type="caution">
    <text evidence="6">The sequence shown here is derived from an EMBL/GenBank/DDBJ whole genome shotgun (WGS) entry which is preliminary data.</text>
</comment>
<dbReference type="InterPro" id="IPR007269">
    <property type="entry name" value="ICMT_MeTrfase"/>
</dbReference>
<sequence length="219" mass="25130">AINEIRLTKRRHERILASTHRTLSWAFTWLFIFEAFVTLLDHQGKYNDVVAFLERASSFLFRKENSESWPETKSPNLQPGIQFYFGIAIILAATFLRHRCYQTLGRHFTFEVAILKDHQLVTSGPYGVIRHPGYAASLLSSFGIFTVLSSRGSWVRESGILETLLGQLAAVGYMALWAAVSVSLLLRLPKEERVLKKEFGKQWVDWKSRVPWKIVPGVY</sequence>
<evidence type="ECO:0000256" key="5">
    <source>
        <dbReference type="RuleBase" id="RU362022"/>
    </source>
</evidence>
<keyword evidence="7" id="KW-1185">Reference proteome</keyword>
<dbReference type="EC" id="2.1.1.100" evidence="5"/>
<dbReference type="Gene3D" id="1.20.120.1630">
    <property type="match status" value="1"/>
</dbReference>
<evidence type="ECO:0000256" key="3">
    <source>
        <dbReference type="ARBA" id="ARBA00022989"/>
    </source>
</evidence>
<dbReference type="PANTHER" id="PTHR12714">
    <property type="entry name" value="PROTEIN-S ISOPRENYLCYSTEINE O-METHYLTRANSFERASE"/>
    <property type="match status" value="1"/>
</dbReference>
<evidence type="ECO:0000256" key="4">
    <source>
        <dbReference type="ARBA" id="ARBA00023136"/>
    </source>
</evidence>
<keyword evidence="3 5" id="KW-1133">Transmembrane helix</keyword>
<keyword evidence="2 5" id="KW-0812">Transmembrane</keyword>
<keyword evidence="5" id="KW-0489">Methyltransferase</keyword>
<gene>
    <name evidence="6" type="ORF">VKT23_017380</name>
</gene>
<feature type="transmembrane region" description="Helical" evidence="5">
    <location>
        <begin position="133"/>
        <end position="152"/>
    </location>
</feature>
<reference evidence="6 7" key="1">
    <citation type="submission" date="2024-01" db="EMBL/GenBank/DDBJ databases">
        <title>A draft genome for the cacao thread blight pathogen Marasmiellus scandens.</title>
        <authorList>
            <person name="Baruah I.K."/>
            <person name="Leung J."/>
            <person name="Bukari Y."/>
            <person name="Amoako-Attah I."/>
            <person name="Meinhardt L.W."/>
            <person name="Bailey B.A."/>
            <person name="Cohen S.P."/>
        </authorList>
    </citation>
    <scope>NUCLEOTIDE SEQUENCE [LARGE SCALE GENOMIC DNA]</scope>
    <source>
        <strain evidence="6 7">GH-19</strain>
    </source>
</reference>
<keyword evidence="5" id="KW-0808">Transferase</keyword>
<keyword evidence="5" id="KW-0256">Endoplasmic reticulum</keyword>
<evidence type="ECO:0000313" key="7">
    <source>
        <dbReference type="Proteomes" id="UP001498398"/>
    </source>
</evidence>
<feature type="transmembrane region" description="Helical" evidence="5">
    <location>
        <begin position="21"/>
        <end position="40"/>
    </location>
</feature>
<feature type="non-terminal residue" evidence="6">
    <location>
        <position position="1"/>
    </location>
</feature>
<protein>
    <recommendedName>
        <fullName evidence="5">Protein-S-isoprenylcysteine O-methyltransferase</fullName>
        <ecNumber evidence="5">2.1.1.100</ecNumber>
    </recommendedName>
</protein>
<feature type="transmembrane region" description="Helical" evidence="5">
    <location>
        <begin position="164"/>
        <end position="186"/>
    </location>
</feature>
<comment type="catalytic activity">
    <reaction evidence="5">
        <text>[protein]-C-terminal S-[(2E,6E)-farnesyl]-L-cysteine + S-adenosyl-L-methionine = [protein]-C-terminal S-[(2E,6E)-farnesyl]-L-cysteine methyl ester + S-adenosyl-L-homocysteine</text>
        <dbReference type="Rhea" id="RHEA:21672"/>
        <dbReference type="Rhea" id="RHEA-COMP:12125"/>
        <dbReference type="Rhea" id="RHEA-COMP:12126"/>
        <dbReference type="ChEBI" id="CHEBI:57856"/>
        <dbReference type="ChEBI" id="CHEBI:59789"/>
        <dbReference type="ChEBI" id="CHEBI:90510"/>
        <dbReference type="ChEBI" id="CHEBI:90511"/>
        <dbReference type="EC" id="2.1.1.100"/>
    </reaction>
</comment>
<dbReference type="Pfam" id="PF04140">
    <property type="entry name" value="ICMT"/>
    <property type="match status" value="1"/>
</dbReference>
<feature type="transmembrane region" description="Helical" evidence="5">
    <location>
        <begin position="77"/>
        <end position="96"/>
    </location>
</feature>
<organism evidence="6 7">
    <name type="scientific">Marasmiellus scandens</name>
    <dbReference type="NCBI Taxonomy" id="2682957"/>
    <lineage>
        <taxon>Eukaryota</taxon>
        <taxon>Fungi</taxon>
        <taxon>Dikarya</taxon>
        <taxon>Basidiomycota</taxon>
        <taxon>Agaricomycotina</taxon>
        <taxon>Agaricomycetes</taxon>
        <taxon>Agaricomycetidae</taxon>
        <taxon>Agaricales</taxon>
        <taxon>Marasmiineae</taxon>
        <taxon>Omphalotaceae</taxon>
        <taxon>Marasmiellus</taxon>
    </lineage>
</organism>
<comment type="subcellular location">
    <subcellularLocation>
        <location evidence="5">Endoplasmic reticulum membrane</location>
        <topology evidence="5">Multi-pass membrane protein</topology>
    </subcellularLocation>
    <subcellularLocation>
        <location evidence="1">Membrane</location>
        <topology evidence="1">Multi-pass membrane protein</topology>
    </subcellularLocation>
</comment>
<evidence type="ECO:0000256" key="2">
    <source>
        <dbReference type="ARBA" id="ARBA00022692"/>
    </source>
</evidence>
<proteinExistence type="inferred from homology"/>
<comment type="similarity">
    <text evidence="5">Belongs to the class VI-like SAM-binding methyltransferase superfamily. Isoprenylcysteine carboxyl methyltransferase family.</text>
</comment>
<dbReference type="EMBL" id="JBANRG010000071">
    <property type="protein sequence ID" value="KAK7439804.1"/>
    <property type="molecule type" value="Genomic_DNA"/>
</dbReference>
<evidence type="ECO:0000256" key="1">
    <source>
        <dbReference type="ARBA" id="ARBA00004141"/>
    </source>
</evidence>
<evidence type="ECO:0000313" key="6">
    <source>
        <dbReference type="EMBL" id="KAK7439804.1"/>
    </source>
</evidence>